<sequence length="189" mass="22503">MIYIEKSEEPEFLSEFKRKNPDKTYDSEEFAHYRGILTDVLIKEQKGICAYCCGRIKKENVHNEHIEPRNPGKYVSKRSLDYSNLVASCNTIRTCGRKKENKYDSDKFVSPLEQECEKKFIYYGNGTIVGDEYTINLLNLNDYELREARRAVYQQLQHLDKETIKLVYMNEQDEEYQPYYNVIKWYVNG</sequence>
<name>A0AAW3JW18_9FIRM</name>
<gene>
    <name evidence="1" type="ORF">APZ18_06225</name>
</gene>
<evidence type="ECO:0000313" key="2">
    <source>
        <dbReference type="Proteomes" id="UP000050833"/>
    </source>
</evidence>
<dbReference type="InterPro" id="IPR013467">
    <property type="entry name" value="HNH78-like"/>
</dbReference>
<accession>A0AAW3JW18</accession>
<reference evidence="1 2" key="1">
    <citation type="submission" date="2015-10" db="EMBL/GenBank/DDBJ databases">
        <title>Butyribacter intestini gen. nov., sp. nov., a butyric acid-producing bacterium of the family Lachnospiraceae isolated from the human faeces.</title>
        <authorList>
            <person name="Zou Y."/>
            <person name="Xue W."/>
            <person name="Luo G."/>
            <person name="Lv M."/>
        </authorList>
    </citation>
    <scope>NUCLEOTIDE SEQUENCE [LARGE SCALE GENOMIC DNA]</scope>
    <source>
        <strain evidence="1 2">TF01-11</strain>
    </source>
</reference>
<dbReference type="Gene3D" id="1.10.30.50">
    <property type="match status" value="1"/>
</dbReference>
<evidence type="ECO:0008006" key="3">
    <source>
        <dbReference type="Google" id="ProtNLM"/>
    </source>
</evidence>
<evidence type="ECO:0000313" key="1">
    <source>
        <dbReference type="EMBL" id="KQC86758.1"/>
    </source>
</evidence>
<proteinExistence type="predicted"/>
<dbReference type="EMBL" id="LLKB01000001">
    <property type="protein sequence ID" value="KQC86758.1"/>
    <property type="molecule type" value="Genomic_DNA"/>
</dbReference>
<dbReference type="RefSeq" id="WP_055942655.1">
    <property type="nucleotide sequence ID" value="NZ_JAQDCV010000001.1"/>
</dbReference>
<dbReference type="NCBIfam" id="TIGR02646">
    <property type="entry name" value="retron system putative HNH endonuclease"/>
    <property type="match status" value="1"/>
</dbReference>
<dbReference type="Proteomes" id="UP000050833">
    <property type="component" value="Unassembled WGS sequence"/>
</dbReference>
<comment type="caution">
    <text evidence="1">The sequence shown here is derived from an EMBL/GenBank/DDBJ whole genome shotgun (WGS) entry which is preliminary data.</text>
</comment>
<organism evidence="1 2">
    <name type="scientific">Butyribacter intestini</name>
    <dbReference type="NCBI Taxonomy" id="1703332"/>
    <lineage>
        <taxon>Bacteria</taxon>
        <taxon>Bacillati</taxon>
        <taxon>Bacillota</taxon>
        <taxon>Clostridia</taxon>
        <taxon>Lachnospirales</taxon>
        <taxon>Lachnospiraceae</taxon>
        <taxon>Butyribacter</taxon>
    </lineage>
</organism>
<dbReference type="AlphaFoldDB" id="A0AAW3JW18"/>
<keyword evidence="2" id="KW-1185">Reference proteome</keyword>
<protein>
    <recommendedName>
        <fullName evidence="3">TIGR02646 family protein</fullName>
    </recommendedName>
</protein>